<protein>
    <recommendedName>
        <fullName evidence="1">Glycosyltransferase subfamily 4-like N-terminal domain-containing protein</fullName>
    </recommendedName>
</protein>
<dbReference type="AlphaFoldDB" id="A0A1C7F9D1"/>
<dbReference type="CDD" id="cd03801">
    <property type="entry name" value="GT4_PimA-like"/>
    <property type="match status" value="1"/>
</dbReference>
<dbReference type="GO" id="GO:0016757">
    <property type="term" value="F:glycosyltransferase activity"/>
    <property type="evidence" value="ECO:0007669"/>
    <property type="project" value="TreeGrafter"/>
</dbReference>
<accession>A0A1C7F9D1</accession>
<dbReference type="PANTHER" id="PTHR45947:SF3">
    <property type="entry name" value="SULFOQUINOVOSYL TRANSFERASE SQD2"/>
    <property type="match status" value="1"/>
</dbReference>
<dbReference type="STRING" id="45658.VSVS12_01773"/>
<sequence length="355" mass="39376">MNKTSSNEIWLIVDSRQFGGIETHVLQLAQGLIAHQQAVKVWLVSRYSSPSPICTKLKTLGIDYDYLGGDDAPASHLSALSNLIHLLKQQRPLLVHAHGYRASILSKIAKLLTRSPQISTYHAGENPSGRVKLYDWLDRISAFVSDQSLVVSHAIANKIPTSSHYLNNFIDCQSISFQHGQSIAFVGRLSSEKAPDRFCRLATNFPSLHFDIYGTGPLKQQIDTIAGKNVHCHGHQSEMDTVWPTISVLVICSEFEGLPMVALEAMARGIVIIASRVGELPNLIINGENGWLAYEEATFSQQLQQWQSLSDEGQLAMRVNATNTIHQHYSQQAVIPKLLKIYHAVSTQFDSQIAN</sequence>
<dbReference type="SUPFAM" id="SSF53756">
    <property type="entry name" value="UDP-Glycosyltransferase/glycogen phosphorylase"/>
    <property type="match status" value="1"/>
</dbReference>
<dbReference type="PATRIC" id="fig|45658.7.peg.1373"/>
<dbReference type="EMBL" id="CP016414">
    <property type="protein sequence ID" value="ANU36522.1"/>
    <property type="molecule type" value="Genomic_DNA"/>
</dbReference>
<dbReference type="InterPro" id="IPR050194">
    <property type="entry name" value="Glycosyltransferase_grp1"/>
</dbReference>
<dbReference type="Pfam" id="PF13439">
    <property type="entry name" value="Glyco_transf_4"/>
    <property type="match status" value="1"/>
</dbReference>
<keyword evidence="3" id="KW-1185">Reference proteome</keyword>
<dbReference type="InterPro" id="IPR028098">
    <property type="entry name" value="Glyco_trans_4-like_N"/>
</dbReference>
<gene>
    <name evidence="2" type="ORF">VSVS05_01395</name>
</gene>
<name>A0A1C7F9D1_9VIBR</name>
<dbReference type="RefSeq" id="WP_065545324.1">
    <property type="nucleotide sequence ID" value="NZ_CP016414.1"/>
</dbReference>
<organism evidence="2 3">
    <name type="scientific">Vibrio scophthalmi</name>
    <dbReference type="NCBI Taxonomy" id="45658"/>
    <lineage>
        <taxon>Bacteria</taxon>
        <taxon>Pseudomonadati</taxon>
        <taxon>Pseudomonadota</taxon>
        <taxon>Gammaproteobacteria</taxon>
        <taxon>Vibrionales</taxon>
        <taxon>Vibrionaceae</taxon>
        <taxon>Vibrio</taxon>
    </lineage>
</organism>
<dbReference type="Gene3D" id="3.40.50.2000">
    <property type="entry name" value="Glycogen Phosphorylase B"/>
    <property type="match status" value="2"/>
</dbReference>
<evidence type="ECO:0000313" key="3">
    <source>
        <dbReference type="Proteomes" id="UP000092528"/>
    </source>
</evidence>
<dbReference type="GeneID" id="96873628"/>
<evidence type="ECO:0000313" key="2">
    <source>
        <dbReference type="EMBL" id="ANU36522.1"/>
    </source>
</evidence>
<reference evidence="2 3" key="1">
    <citation type="submission" date="2016-07" db="EMBL/GenBank/DDBJ databases">
        <title>Genome sequencing of Vibrio scophthalmi strain VS-05, an isolated from Paralichthys olivaceus.</title>
        <authorList>
            <person name="Han H.-J."/>
        </authorList>
    </citation>
    <scope>NUCLEOTIDE SEQUENCE [LARGE SCALE GENOMIC DNA]</scope>
    <source>
        <strain evidence="2 3">VS-05</strain>
    </source>
</reference>
<dbReference type="PANTHER" id="PTHR45947">
    <property type="entry name" value="SULFOQUINOVOSYL TRANSFERASE SQD2"/>
    <property type="match status" value="1"/>
</dbReference>
<dbReference type="Proteomes" id="UP000092528">
    <property type="component" value="Chromosome 1"/>
</dbReference>
<dbReference type="Pfam" id="PF13692">
    <property type="entry name" value="Glyco_trans_1_4"/>
    <property type="match status" value="1"/>
</dbReference>
<feature type="domain" description="Glycosyltransferase subfamily 4-like N-terminal" evidence="1">
    <location>
        <begin position="18"/>
        <end position="159"/>
    </location>
</feature>
<proteinExistence type="predicted"/>
<evidence type="ECO:0000259" key="1">
    <source>
        <dbReference type="Pfam" id="PF13439"/>
    </source>
</evidence>